<gene>
    <name evidence="2" type="ORF">SAMN04487944_109164</name>
</gene>
<evidence type="ECO:0000256" key="1">
    <source>
        <dbReference type="SAM" id="MobiDB-lite"/>
    </source>
</evidence>
<dbReference type="STRING" id="531814.SAMN04487944_109164"/>
<protein>
    <submittedName>
        <fullName evidence="2">Uncharacterized protein</fullName>
    </submittedName>
</protein>
<keyword evidence="3" id="KW-1185">Reference proteome</keyword>
<evidence type="ECO:0000313" key="3">
    <source>
        <dbReference type="Proteomes" id="UP000199687"/>
    </source>
</evidence>
<dbReference type="EMBL" id="FOGL01000009">
    <property type="protein sequence ID" value="SER76261.1"/>
    <property type="molecule type" value="Genomic_DNA"/>
</dbReference>
<reference evidence="2 3" key="1">
    <citation type="submission" date="2016-10" db="EMBL/GenBank/DDBJ databases">
        <authorList>
            <person name="de Groot N.N."/>
        </authorList>
    </citation>
    <scope>NUCLEOTIDE SEQUENCE [LARGE SCALE GENOMIC DNA]</scope>
    <source>
        <strain evidence="2 3">CGMCC 1.7727</strain>
    </source>
</reference>
<dbReference type="AlphaFoldDB" id="A0A1H9RTI3"/>
<dbReference type="RefSeq" id="WP_245711653.1">
    <property type="nucleotide sequence ID" value="NZ_FOGL01000009.1"/>
</dbReference>
<sequence length="311" mass="34894">MKQSHYVPGGQELLCIQTDKVYDWIINEASFDLNVTGLDLPINPVTGVQLECADIVPESATCIVEPDEVLPIEVTDRRDQFFQIDDQEATLQLITIRKNFQVTLFVDLIPTLGGTTIEVGTVPFTRCEQIILCAPEGTDIVVNHTDLSCFVCNVACDPGTTTEVDEINATVTVRLCQSIQSTYPVTIEVVAEFCEPREAIFPLHTCPQPVIPPQCPVIFPVMEEVRGFPEKEPFGIPYEKPVNDSYKNSSEKQQEDYYQKLDEELEEKREEQSLNKQTPEIRSDSSKSLFEAVQKLINAEQVSLESDSGEE</sequence>
<proteinExistence type="predicted"/>
<organism evidence="2 3">
    <name type="scientific">Gracilibacillus ureilyticus</name>
    <dbReference type="NCBI Taxonomy" id="531814"/>
    <lineage>
        <taxon>Bacteria</taxon>
        <taxon>Bacillati</taxon>
        <taxon>Bacillota</taxon>
        <taxon>Bacilli</taxon>
        <taxon>Bacillales</taxon>
        <taxon>Bacillaceae</taxon>
        <taxon>Gracilibacillus</taxon>
    </lineage>
</organism>
<accession>A0A1H9RTI3</accession>
<name>A0A1H9RTI3_9BACI</name>
<dbReference type="Proteomes" id="UP000199687">
    <property type="component" value="Unassembled WGS sequence"/>
</dbReference>
<evidence type="ECO:0000313" key="2">
    <source>
        <dbReference type="EMBL" id="SER76261.1"/>
    </source>
</evidence>
<feature type="region of interest" description="Disordered" evidence="1">
    <location>
        <begin position="232"/>
        <end position="286"/>
    </location>
</feature>
<feature type="compositionally biased region" description="Basic and acidic residues" evidence="1">
    <location>
        <begin position="249"/>
        <end position="285"/>
    </location>
</feature>